<dbReference type="Pfam" id="PF01648">
    <property type="entry name" value="ACPS"/>
    <property type="match status" value="1"/>
</dbReference>
<comment type="caution">
    <text evidence="4">The sequence shown here is derived from an EMBL/GenBank/DDBJ whole genome shotgun (WGS) entry which is preliminary data.</text>
</comment>
<accession>A0ABP9SZK4</accession>
<dbReference type="PANTHER" id="PTHR38096:SF1">
    <property type="entry name" value="ENTEROBACTIN SYNTHASE COMPONENT D"/>
    <property type="match status" value="1"/>
</dbReference>
<dbReference type="InterPro" id="IPR003542">
    <property type="entry name" value="Enbac_synth_compD-like"/>
</dbReference>
<evidence type="ECO:0000313" key="5">
    <source>
        <dbReference type="Proteomes" id="UP001499878"/>
    </source>
</evidence>
<keyword evidence="5" id="KW-1185">Reference proteome</keyword>
<protein>
    <submittedName>
        <fullName evidence="4">4'-phosphopantetheinyl transferase superfamily protein</fullName>
    </submittedName>
</protein>
<dbReference type="GO" id="GO:0016740">
    <property type="term" value="F:transferase activity"/>
    <property type="evidence" value="ECO:0007669"/>
    <property type="project" value="UniProtKB-KW"/>
</dbReference>
<sequence>MIGELLPEKVVTAWRMNDDEPVSLFPEEKAVIARAVDKRRREFSTVRLCARVALKELGVRELPLTPGKRGEPRWPHGIVGSMTHCAGYRAAALARSADVVSLGIDAEPAEPLPDGVLDAVSQAEERHRLAELAEDTAHVPWDRLLFSAKESVFKAWYPLTRRELGFTEASVDFALATGTFTARLSVPGPVVGGEHLGVLTGRWAVRNGIALTAVVLPRPLLPGDRRPG</sequence>
<feature type="domain" description="4'-phosphopantetheinyl transferase N-terminal" evidence="3">
    <location>
        <begin position="27"/>
        <end position="94"/>
    </location>
</feature>
<dbReference type="PRINTS" id="PR01399">
    <property type="entry name" value="ENTSNTHTASED"/>
</dbReference>
<gene>
    <name evidence="4" type="ORF">GCM10023323_22820</name>
</gene>
<dbReference type="InterPro" id="IPR041354">
    <property type="entry name" value="4PPT_N"/>
</dbReference>
<keyword evidence="1 4" id="KW-0808">Transferase</keyword>
<proteinExistence type="predicted"/>
<evidence type="ECO:0000256" key="1">
    <source>
        <dbReference type="ARBA" id="ARBA00022679"/>
    </source>
</evidence>
<evidence type="ECO:0000313" key="4">
    <source>
        <dbReference type="EMBL" id="GAA5207413.1"/>
    </source>
</evidence>
<dbReference type="InterPro" id="IPR008278">
    <property type="entry name" value="4-PPantetheinyl_Trfase_dom"/>
</dbReference>
<dbReference type="SUPFAM" id="SSF56214">
    <property type="entry name" value="4'-phosphopantetheinyl transferase"/>
    <property type="match status" value="1"/>
</dbReference>
<feature type="domain" description="4'-phosphopantetheinyl transferase" evidence="2">
    <location>
        <begin position="101"/>
        <end position="174"/>
    </location>
</feature>
<dbReference type="Gene3D" id="3.90.470.20">
    <property type="entry name" value="4'-phosphopantetheinyl transferase domain"/>
    <property type="match status" value="1"/>
</dbReference>
<dbReference type="Proteomes" id="UP001499878">
    <property type="component" value="Unassembled WGS sequence"/>
</dbReference>
<evidence type="ECO:0000259" key="2">
    <source>
        <dbReference type="Pfam" id="PF01648"/>
    </source>
</evidence>
<reference evidence="5" key="1">
    <citation type="journal article" date="2019" name="Int. J. Syst. Evol. Microbiol.">
        <title>The Global Catalogue of Microorganisms (GCM) 10K type strain sequencing project: providing services to taxonomists for standard genome sequencing and annotation.</title>
        <authorList>
            <consortium name="The Broad Institute Genomics Platform"/>
            <consortium name="The Broad Institute Genome Sequencing Center for Infectious Disease"/>
            <person name="Wu L."/>
            <person name="Ma J."/>
        </authorList>
    </citation>
    <scope>NUCLEOTIDE SEQUENCE [LARGE SCALE GENOMIC DNA]</scope>
    <source>
        <strain evidence="5">JCM 18306</strain>
    </source>
</reference>
<dbReference type="PANTHER" id="PTHR38096">
    <property type="entry name" value="ENTEROBACTIN SYNTHASE COMPONENT D"/>
    <property type="match status" value="1"/>
</dbReference>
<dbReference type="Pfam" id="PF17837">
    <property type="entry name" value="4PPT_N"/>
    <property type="match status" value="1"/>
</dbReference>
<dbReference type="EMBL" id="BAABJR010000005">
    <property type="protein sequence ID" value="GAA5207413.1"/>
    <property type="molecule type" value="Genomic_DNA"/>
</dbReference>
<dbReference type="InterPro" id="IPR037143">
    <property type="entry name" value="4-PPantetheinyl_Trfase_dom_sf"/>
</dbReference>
<dbReference type="RefSeq" id="WP_345629211.1">
    <property type="nucleotide sequence ID" value="NZ_BAABJR010000005.1"/>
</dbReference>
<name>A0ABP9SZK4_9ACTN</name>
<organism evidence="4 5">
    <name type="scientific">Streptomyces thinghirensis</name>
    <dbReference type="NCBI Taxonomy" id="551547"/>
    <lineage>
        <taxon>Bacteria</taxon>
        <taxon>Bacillati</taxon>
        <taxon>Actinomycetota</taxon>
        <taxon>Actinomycetes</taxon>
        <taxon>Kitasatosporales</taxon>
        <taxon>Streptomycetaceae</taxon>
        <taxon>Streptomyces</taxon>
    </lineage>
</organism>
<evidence type="ECO:0000259" key="3">
    <source>
        <dbReference type="Pfam" id="PF17837"/>
    </source>
</evidence>